<dbReference type="AlphaFoldDB" id="A0A0P1FIG9"/>
<feature type="transmembrane region" description="Helical" evidence="1">
    <location>
        <begin position="27"/>
        <end position="45"/>
    </location>
</feature>
<evidence type="ECO:0008006" key="4">
    <source>
        <dbReference type="Google" id="ProtNLM"/>
    </source>
</evidence>
<dbReference type="STRING" id="53501.SAMN04488043_101104"/>
<gene>
    <name evidence="2" type="ORF">TG4357_03156</name>
</gene>
<feature type="transmembrane region" description="Helical" evidence="1">
    <location>
        <begin position="51"/>
        <end position="71"/>
    </location>
</feature>
<accession>A0A0P1FIG9</accession>
<dbReference type="OrthoDB" id="5959103at2"/>
<evidence type="ECO:0000256" key="1">
    <source>
        <dbReference type="SAM" id="Phobius"/>
    </source>
</evidence>
<proteinExistence type="predicted"/>
<sequence length="81" mass="9239">MSSDKSLKLKRRLAQVRNWTRRHIPPGLRLLVGLVLMVAGVFGFLPVIGFWMFPLGVAIAAMDVMPGWRALRRRVRGKNKK</sequence>
<evidence type="ECO:0000313" key="2">
    <source>
        <dbReference type="EMBL" id="CUH67696.1"/>
    </source>
</evidence>
<evidence type="ECO:0000313" key="3">
    <source>
        <dbReference type="Proteomes" id="UP000051587"/>
    </source>
</evidence>
<protein>
    <recommendedName>
        <fullName evidence="4">Transmembrane protein (PGPGW)</fullName>
    </recommendedName>
</protein>
<dbReference type="EMBL" id="CYSA01000026">
    <property type="protein sequence ID" value="CUH67696.1"/>
    <property type="molecule type" value="Genomic_DNA"/>
</dbReference>
<reference evidence="2 3" key="1">
    <citation type="submission" date="2015-09" db="EMBL/GenBank/DDBJ databases">
        <authorList>
            <consortium name="Swine Surveillance"/>
        </authorList>
    </citation>
    <scope>NUCLEOTIDE SEQUENCE [LARGE SCALE GENOMIC DNA]</scope>
    <source>
        <strain evidence="2 3">CECT 4357</strain>
    </source>
</reference>
<dbReference type="Proteomes" id="UP000051587">
    <property type="component" value="Unassembled WGS sequence"/>
</dbReference>
<dbReference type="RefSeq" id="WP_058263834.1">
    <property type="nucleotide sequence ID" value="NZ_CP051181.1"/>
</dbReference>
<keyword evidence="1" id="KW-0472">Membrane</keyword>
<keyword evidence="1" id="KW-0812">Transmembrane</keyword>
<keyword evidence="1" id="KW-1133">Transmembrane helix</keyword>
<name>A0A0P1FIG9_THAGE</name>
<keyword evidence="3" id="KW-1185">Reference proteome</keyword>
<organism evidence="2 3">
    <name type="scientific">Thalassovita gelatinovora</name>
    <name type="common">Thalassobius gelatinovorus</name>
    <dbReference type="NCBI Taxonomy" id="53501"/>
    <lineage>
        <taxon>Bacteria</taxon>
        <taxon>Pseudomonadati</taxon>
        <taxon>Pseudomonadota</taxon>
        <taxon>Alphaproteobacteria</taxon>
        <taxon>Rhodobacterales</taxon>
        <taxon>Roseobacteraceae</taxon>
        <taxon>Thalassovita</taxon>
    </lineage>
</organism>